<evidence type="ECO:0000256" key="1">
    <source>
        <dbReference type="RuleBase" id="RU363097"/>
    </source>
</evidence>
<dbReference type="OrthoDB" id="429813at2759"/>
<comment type="caution">
    <text evidence="3">The sequence shown here is derived from an EMBL/GenBank/DDBJ whole genome shotgun (WGS) entry which is preliminary data.</text>
</comment>
<dbReference type="Proteomes" id="UP000838756">
    <property type="component" value="Unassembled WGS sequence"/>
</dbReference>
<keyword evidence="1" id="KW-0560">Oxidoreductase</keyword>
<comment type="function">
    <text evidence="1">Catalyzes the reduction of fatty acyl-CoA to fatty alcohols.</text>
</comment>
<dbReference type="EMBL" id="CAKXAJ010019628">
    <property type="protein sequence ID" value="CAH2218452.1"/>
    <property type="molecule type" value="Genomic_DNA"/>
</dbReference>
<proteinExistence type="inferred from homology"/>
<dbReference type="EC" id="1.2.1.84" evidence="1"/>
<dbReference type="SUPFAM" id="SSF51735">
    <property type="entry name" value="NAD(P)-binding Rossmann-fold domains"/>
    <property type="match status" value="1"/>
</dbReference>
<dbReference type="Gene3D" id="3.40.50.720">
    <property type="entry name" value="NAD(P)-binding Rossmann-like Domain"/>
    <property type="match status" value="1"/>
</dbReference>
<organism evidence="3 4">
    <name type="scientific">Pararge aegeria aegeria</name>
    <dbReference type="NCBI Taxonomy" id="348720"/>
    <lineage>
        <taxon>Eukaryota</taxon>
        <taxon>Metazoa</taxon>
        <taxon>Ecdysozoa</taxon>
        <taxon>Arthropoda</taxon>
        <taxon>Hexapoda</taxon>
        <taxon>Insecta</taxon>
        <taxon>Pterygota</taxon>
        <taxon>Neoptera</taxon>
        <taxon>Endopterygota</taxon>
        <taxon>Lepidoptera</taxon>
        <taxon>Glossata</taxon>
        <taxon>Ditrysia</taxon>
        <taxon>Papilionoidea</taxon>
        <taxon>Nymphalidae</taxon>
        <taxon>Satyrinae</taxon>
        <taxon>Satyrini</taxon>
        <taxon>Parargina</taxon>
        <taxon>Pararge</taxon>
    </lineage>
</organism>
<dbReference type="InterPro" id="IPR026055">
    <property type="entry name" value="FAR"/>
</dbReference>
<reference evidence="3" key="1">
    <citation type="submission" date="2022-03" db="EMBL/GenBank/DDBJ databases">
        <authorList>
            <person name="Lindestad O."/>
        </authorList>
    </citation>
    <scope>NUCLEOTIDE SEQUENCE</scope>
</reference>
<dbReference type="InterPro" id="IPR036291">
    <property type="entry name" value="NAD(P)-bd_dom_sf"/>
</dbReference>
<keyword evidence="1" id="KW-0443">Lipid metabolism</keyword>
<evidence type="ECO:0000313" key="4">
    <source>
        <dbReference type="Proteomes" id="UP000838756"/>
    </source>
</evidence>
<dbReference type="PANTHER" id="PTHR11011">
    <property type="entry name" value="MALE STERILITY PROTEIN 2-RELATED"/>
    <property type="match status" value="1"/>
</dbReference>
<name>A0A8S4QSH7_9NEOP</name>
<evidence type="ECO:0000259" key="2">
    <source>
        <dbReference type="Pfam" id="PF07993"/>
    </source>
</evidence>
<dbReference type="InterPro" id="IPR013120">
    <property type="entry name" value="FAR_NAD-bd"/>
</dbReference>
<dbReference type="AlphaFoldDB" id="A0A8S4QSH7"/>
<feature type="domain" description="Thioester reductase (TE)" evidence="2">
    <location>
        <begin position="1"/>
        <end position="84"/>
    </location>
</feature>
<dbReference type="PANTHER" id="PTHR11011:SF24">
    <property type="entry name" value="FATTY ACYL-COA REDUCTASE"/>
    <property type="match status" value="1"/>
</dbReference>
<comment type="catalytic activity">
    <reaction evidence="1">
        <text>a long-chain fatty acyl-CoA + 2 NADPH + 2 H(+) = a long-chain primary fatty alcohol + 2 NADP(+) + CoA</text>
        <dbReference type="Rhea" id="RHEA:52716"/>
        <dbReference type="ChEBI" id="CHEBI:15378"/>
        <dbReference type="ChEBI" id="CHEBI:57287"/>
        <dbReference type="ChEBI" id="CHEBI:57783"/>
        <dbReference type="ChEBI" id="CHEBI:58349"/>
        <dbReference type="ChEBI" id="CHEBI:77396"/>
        <dbReference type="ChEBI" id="CHEBI:83139"/>
        <dbReference type="EC" id="1.2.1.84"/>
    </reaction>
</comment>
<dbReference type="GO" id="GO:0005777">
    <property type="term" value="C:peroxisome"/>
    <property type="evidence" value="ECO:0007669"/>
    <property type="project" value="TreeGrafter"/>
</dbReference>
<keyword evidence="4" id="KW-1185">Reference proteome</keyword>
<sequence>MPNTYVFVKQLAENVVYEYKGKLPLVIMRPSVVISSYREPMPGWIENFNGPMGLIIASGKGILRTLYGDPDITGDFIPVDLAIKGFIAASWIRGTKKFDDPLKVAVKLNLLSTIKMIELAKHMQNLEYIGVPYIK</sequence>
<dbReference type="GO" id="GO:0035336">
    <property type="term" value="P:long-chain fatty-acyl-CoA metabolic process"/>
    <property type="evidence" value="ECO:0007669"/>
    <property type="project" value="TreeGrafter"/>
</dbReference>
<comment type="similarity">
    <text evidence="1">Belongs to the fatty acyl-CoA reductase family.</text>
</comment>
<gene>
    <name evidence="3" type="primary">jg22118</name>
    <name evidence="3" type="ORF">PAEG_LOCUS6286</name>
</gene>
<accession>A0A8S4QSH7</accession>
<protein>
    <recommendedName>
        <fullName evidence="1">Fatty acyl-CoA reductase</fullName>
        <ecNumber evidence="1">1.2.1.84</ecNumber>
    </recommendedName>
</protein>
<dbReference type="GO" id="GO:0080019">
    <property type="term" value="F:alcohol-forming very long-chain fatty acyl-CoA reductase activity"/>
    <property type="evidence" value="ECO:0007669"/>
    <property type="project" value="InterPro"/>
</dbReference>
<dbReference type="GO" id="GO:0102965">
    <property type="term" value="F:alcohol-forming long-chain fatty acyl-CoA reductase activity"/>
    <property type="evidence" value="ECO:0007669"/>
    <property type="project" value="UniProtKB-EC"/>
</dbReference>
<keyword evidence="1" id="KW-0444">Lipid biosynthesis</keyword>
<keyword evidence="1" id="KW-0521">NADP</keyword>
<evidence type="ECO:0000313" key="3">
    <source>
        <dbReference type="EMBL" id="CAH2218452.1"/>
    </source>
</evidence>
<dbReference type="Pfam" id="PF07993">
    <property type="entry name" value="NAD_binding_4"/>
    <property type="match status" value="1"/>
</dbReference>